<dbReference type="EMBL" id="JAVRHQ010000018">
    <property type="protein sequence ID" value="MDT0643903.1"/>
    <property type="molecule type" value="Genomic_DNA"/>
</dbReference>
<dbReference type="InterPro" id="IPR001509">
    <property type="entry name" value="Epimerase_deHydtase"/>
</dbReference>
<dbReference type="SUPFAM" id="SSF51735">
    <property type="entry name" value="NAD(P)-binding Rossmann-fold domains"/>
    <property type="match status" value="1"/>
</dbReference>
<protein>
    <submittedName>
        <fullName evidence="2">NAD-dependent epimerase/dehydratase family protein</fullName>
    </submittedName>
</protein>
<dbReference type="InterPro" id="IPR036291">
    <property type="entry name" value="NAD(P)-bd_dom_sf"/>
</dbReference>
<dbReference type="RefSeq" id="WP_311535522.1">
    <property type="nucleotide sequence ID" value="NZ_JAVRHQ010000018.1"/>
</dbReference>
<name>A0ABU3CC99_9FLAO</name>
<dbReference type="PANTHER" id="PTHR48079">
    <property type="entry name" value="PROTEIN YEEZ"/>
    <property type="match status" value="1"/>
</dbReference>
<dbReference type="Proteomes" id="UP001262889">
    <property type="component" value="Unassembled WGS sequence"/>
</dbReference>
<comment type="caution">
    <text evidence="2">The sequence shown here is derived from an EMBL/GenBank/DDBJ whole genome shotgun (WGS) entry which is preliminary data.</text>
</comment>
<feature type="domain" description="NAD-dependent epimerase/dehydratase" evidence="1">
    <location>
        <begin position="3"/>
        <end position="224"/>
    </location>
</feature>
<dbReference type="Gene3D" id="3.40.50.720">
    <property type="entry name" value="NAD(P)-binding Rossmann-like Domain"/>
    <property type="match status" value="1"/>
</dbReference>
<dbReference type="PANTHER" id="PTHR48079:SF6">
    <property type="entry name" value="NAD(P)-BINDING DOMAIN-CONTAINING PROTEIN-RELATED"/>
    <property type="match status" value="1"/>
</dbReference>
<gene>
    <name evidence="2" type="ORF">RM553_13780</name>
</gene>
<dbReference type="Pfam" id="PF01370">
    <property type="entry name" value="Epimerase"/>
    <property type="match status" value="1"/>
</dbReference>
<evidence type="ECO:0000259" key="1">
    <source>
        <dbReference type="Pfam" id="PF01370"/>
    </source>
</evidence>
<dbReference type="InterPro" id="IPR051783">
    <property type="entry name" value="NAD(P)-dependent_oxidoreduct"/>
</dbReference>
<sequence length="326" mass="36391">MKVLITGANGLLATNTIKLFLEKGHTVTGLIRSKEKFLLPSQPGLELFEADILDYPRVQEAVKSCDAVIHIAALTSQDIPDYEAYKDINVHGAENIIKAAIARQVKKFIYVSSANSMGYGSLENPGTENSPAKAPFTKAFYARSKMEAEEKLLSFSEEIEVIRVNPTFMLGPYDGKPSSGQIILMGFNKKMIFYPPGGKNFVDVRDVAGGILKALKNGKNREAYLMANENMSYEKFFELLQLKSQRKSFLMLKVPKIALLAAGYLGDLLRFFRIKTDLSSVNMKILCVSNYYSNQKSKRELGMKYHPVETAVDDAVAWFKNNGILE</sequence>
<proteinExistence type="predicted"/>
<organism evidence="2 3">
    <name type="scientific">Autumnicola tepida</name>
    <dbReference type="NCBI Taxonomy" id="3075595"/>
    <lineage>
        <taxon>Bacteria</taxon>
        <taxon>Pseudomonadati</taxon>
        <taxon>Bacteroidota</taxon>
        <taxon>Flavobacteriia</taxon>
        <taxon>Flavobacteriales</taxon>
        <taxon>Flavobacteriaceae</taxon>
        <taxon>Autumnicola</taxon>
    </lineage>
</organism>
<accession>A0ABU3CC99</accession>
<evidence type="ECO:0000313" key="2">
    <source>
        <dbReference type="EMBL" id="MDT0643903.1"/>
    </source>
</evidence>
<reference evidence="2 3" key="1">
    <citation type="submission" date="2023-09" db="EMBL/GenBank/DDBJ databases">
        <authorList>
            <person name="Rey-Velasco X."/>
        </authorList>
    </citation>
    <scope>NUCLEOTIDE SEQUENCE [LARGE SCALE GENOMIC DNA]</scope>
    <source>
        <strain evidence="2 3">F363</strain>
    </source>
</reference>
<keyword evidence="3" id="KW-1185">Reference proteome</keyword>
<evidence type="ECO:0000313" key="3">
    <source>
        <dbReference type="Proteomes" id="UP001262889"/>
    </source>
</evidence>